<dbReference type="InterPro" id="IPR025705">
    <property type="entry name" value="Beta_hexosaminidase_sua/sub"/>
</dbReference>
<dbReference type="RefSeq" id="WP_186741921.1">
    <property type="nucleotide sequence ID" value="NZ_CP060394.1"/>
</dbReference>
<evidence type="ECO:0000313" key="11">
    <source>
        <dbReference type="EMBL" id="QNI31352.1"/>
    </source>
</evidence>
<feature type="signal peptide" evidence="8">
    <location>
        <begin position="1"/>
        <end position="27"/>
    </location>
</feature>
<sequence>MSDRRTKIFAALIIASSILTLTHIAAAQQPAPLALIPQPRETRLVSTIPLTKGIAIEAPGGDVEDTFAAEDLKDTLHSYGIEQNAKASVRVILLRKDNSHAREALETNHIAFDPAMHDEGYALIPKGDTLYVIAETSAGVFYGAQTVKQLVTKQTGSWALQAALIRDWPALSHRAADDDLSRSGMPTLEYQKKQIRTFAAFKLNAYSPYFEFTLRYSGNPVPAPSPGTLTREDVAALVRYAQQYHITIIPEQEAFGHLYRVLAYDKYLDLGETPHGDVLAPGEPGSLQLIKSWFTEIAQNFPGPYIHIGADETFGLGRGKTQSEVQKRGLGPVYVDFLLNIAHELAPLQKKILFWGDVAMNDPEQVKRLPKDLIAVPWWYDPEPSFDKYIKPFTDAGLETWVAPGVDSWLKVYPNNDVALRNIQGFLRDGQRMGAKGAITTMWNDQGETLFDQVWYGMLFGAAASWQQGESSIPQYQQSFAQAFHNDWSGKINQAQFEIIAAHQALEKVKIDDASNNLFWLDPWSHDGQTMADKIRPALRDLRLHAEQAITLVEQAKDENPDLTNRNALDALELGARRMDFIGMKFEFADEMAAMYSKVYAEQNDPAKNDEVDALFSLITDMNDGRCDQLRDGYTFTRELYEDAWKKENRPYWLGNVQVRYEAAQLLWHTRCTQLRQLFDDHDNNKIPLPPASSLGIPTPKVP</sequence>
<evidence type="ECO:0000256" key="3">
    <source>
        <dbReference type="ARBA" id="ARBA00012663"/>
    </source>
</evidence>
<dbReference type="KEGG" id="adin:H7849_20045"/>
<evidence type="ECO:0000256" key="4">
    <source>
        <dbReference type="ARBA" id="ARBA00022801"/>
    </source>
</evidence>
<proteinExistence type="inferred from homology"/>
<feature type="domain" description="Glycoside hydrolase family 20 catalytic" evidence="9">
    <location>
        <begin position="223"/>
        <end position="413"/>
    </location>
</feature>
<gene>
    <name evidence="11" type="ORF">H7849_20045</name>
</gene>
<evidence type="ECO:0000256" key="1">
    <source>
        <dbReference type="ARBA" id="ARBA00001231"/>
    </source>
</evidence>
<keyword evidence="8" id="KW-0732">Signal</keyword>
<evidence type="ECO:0000256" key="6">
    <source>
        <dbReference type="PIRSR" id="PIRSR625705-1"/>
    </source>
</evidence>
<evidence type="ECO:0000313" key="12">
    <source>
        <dbReference type="Proteomes" id="UP000515312"/>
    </source>
</evidence>
<evidence type="ECO:0000256" key="5">
    <source>
        <dbReference type="ARBA" id="ARBA00023295"/>
    </source>
</evidence>
<dbReference type="Pfam" id="PF00728">
    <property type="entry name" value="Glyco_hydro_20"/>
    <property type="match status" value="1"/>
</dbReference>
<evidence type="ECO:0000259" key="10">
    <source>
        <dbReference type="Pfam" id="PF02838"/>
    </source>
</evidence>
<dbReference type="GO" id="GO:0016020">
    <property type="term" value="C:membrane"/>
    <property type="evidence" value="ECO:0007669"/>
    <property type="project" value="TreeGrafter"/>
</dbReference>
<dbReference type="SUPFAM" id="SSF51445">
    <property type="entry name" value="(Trans)glycosidases"/>
    <property type="match status" value="1"/>
</dbReference>
<dbReference type="EC" id="3.2.1.52" evidence="3"/>
<dbReference type="InterPro" id="IPR015883">
    <property type="entry name" value="Glyco_hydro_20_cat"/>
</dbReference>
<dbReference type="InterPro" id="IPR017853">
    <property type="entry name" value="GH"/>
</dbReference>
<keyword evidence="7" id="KW-0175">Coiled coil</keyword>
<dbReference type="Proteomes" id="UP000515312">
    <property type="component" value="Chromosome"/>
</dbReference>
<feature type="chain" id="PRO_5028846222" description="beta-N-acetylhexosaminidase" evidence="8">
    <location>
        <begin position="28"/>
        <end position="703"/>
    </location>
</feature>
<feature type="coiled-coil region" evidence="7">
    <location>
        <begin position="539"/>
        <end position="566"/>
    </location>
</feature>
<dbReference type="Gene3D" id="3.20.20.80">
    <property type="entry name" value="Glycosidases"/>
    <property type="match status" value="1"/>
</dbReference>
<dbReference type="Pfam" id="PF02838">
    <property type="entry name" value="Glyco_hydro_20b"/>
    <property type="match status" value="1"/>
</dbReference>
<protein>
    <recommendedName>
        <fullName evidence="3">beta-N-acetylhexosaminidase</fullName>
        <ecNumber evidence="3">3.2.1.52</ecNumber>
    </recommendedName>
</protein>
<reference evidence="11 12" key="1">
    <citation type="submission" date="2020-08" db="EMBL/GenBank/DDBJ databases">
        <title>Edaphobacter telluris sp. nov. and Acidobacterium dinghuensis sp. nov., two acidobacteria isolated from forest soil.</title>
        <authorList>
            <person name="Fu J."/>
            <person name="Qiu L."/>
        </authorList>
    </citation>
    <scope>NUCLEOTIDE SEQUENCE [LARGE SCALE GENOMIC DNA]</scope>
    <source>
        <strain evidence="11">4Y35</strain>
    </source>
</reference>
<organism evidence="11 12">
    <name type="scientific">Alloacidobacterium dinghuense</name>
    <dbReference type="NCBI Taxonomy" id="2763107"/>
    <lineage>
        <taxon>Bacteria</taxon>
        <taxon>Pseudomonadati</taxon>
        <taxon>Acidobacteriota</taxon>
        <taxon>Terriglobia</taxon>
        <taxon>Terriglobales</taxon>
        <taxon>Acidobacteriaceae</taxon>
        <taxon>Alloacidobacterium</taxon>
    </lineage>
</organism>
<dbReference type="SUPFAM" id="SSF55545">
    <property type="entry name" value="beta-N-acetylhexosaminidase-like domain"/>
    <property type="match status" value="1"/>
</dbReference>
<comment type="catalytic activity">
    <reaction evidence="1">
        <text>Hydrolysis of terminal non-reducing N-acetyl-D-hexosamine residues in N-acetyl-beta-D-hexosaminides.</text>
        <dbReference type="EC" id="3.2.1.52"/>
    </reaction>
</comment>
<dbReference type="GO" id="GO:0030203">
    <property type="term" value="P:glycosaminoglycan metabolic process"/>
    <property type="evidence" value="ECO:0007669"/>
    <property type="project" value="TreeGrafter"/>
</dbReference>
<keyword evidence="12" id="KW-1185">Reference proteome</keyword>
<dbReference type="InterPro" id="IPR029018">
    <property type="entry name" value="Hex-like_dom2"/>
</dbReference>
<feature type="active site" description="Proton donor" evidence="6">
    <location>
        <position position="312"/>
    </location>
</feature>
<keyword evidence="4" id="KW-0378">Hydrolase</keyword>
<accession>A0A7G8BFN2</accession>
<dbReference type="EMBL" id="CP060394">
    <property type="protein sequence ID" value="QNI31352.1"/>
    <property type="molecule type" value="Genomic_DNA"/>
</dbReference>
<keyword evidence="5" id="KW-0326">Glycosidase</keyword>
<evidence type="ECO:0000256" key="7">
    <source>
        <dbReference type="SAM" id="Coils"/>
    </source>
</evidence>
<dbReference type="PRINTS" id="PR00738">
    <property type="entry name" value="GLHYDRLASE20"/>
</dbReference>
<name>A0A7G8BFN2_9BACT</name>
<comment type="similarity">
    <text evidence="2">Belongs to the glycosyl hydrolase 20 family.</text>
</comment>
<dbReference type="InterPro" id="IPR015882">
    <property type="entry name" value="HEX_bac_N"/>
</dbReference>
<dbReference type="Gene3D" id="3.30.379.10">
    <property type="entry name" value="Chitobiase/beta-hexosaminidase domain 2-like"/>
    <property type="match status" value="1"/>
</dbReference>
<evidence type="ECO:0000256" key="2">
    <source>
        <dbReference type="ARBA" id="ARBA00006285"/>
    </source>
</evidence>
<dbReference type="PANTHER" id="PTHR22600:SF57">
    <property type="entry name" value="BETA-N-ACETYLHEXOSAMINIDASE"/>
    <property type="match status" value="1"/>
</dbReference>
<dbReference type="GO" id="GO:0005975">
    <property type="term" value="P:carbohydrate metabolic process"/>
    <property type="evidence" value="ECO:0007669"/>
    <property type="project" value="InterPro"/>
</dbReference>
<dbReference type="GO" id="GO:0004563">
    <property type="term" value="F:beta-N-acetylhexosaminidase activity"/>
    <property type="evidence" value="ECO:0007669"/>
    <property type="project" value="UniProtKB-EC"/>
</dbReference>
<dbReference type="AlphaFoldDB" id="A0A7G8BFN2"/>
<feature type="domain" description="Beta-hexosaminidase bacterial type N-terminal" evidence="10">
    <location>
        <begin position="34"/>
        <end position="168"/>
    </location>
</feature>
<evidence type="ECO:0000256" key="8">
    <source>
        <dbReference type="SAM" id="SignalP"/>
    </source>
</evidence>
<evidence type="ECO:0000259" key="9">
    <source>
        <dbReference type="Pfam" id="PF00728"/>
    </source>
</evidence>
<dbReference type="PANTHER" id="PTHR22600">
    <property type="entry name" value="BETA-HEXOSAMINIDASE"/>
    <property type="match status" value="1"/>
</dbReference>